<dbReference type="Proteomes" id="UP000789396">
    <property type="component" value="Unassembled WGS sequence"/>
</dbReference>
<feature type="non-terminal residue" evidence="1">
    <location>
        <position position="1"/>
    </location>
</feature>
<dbReference type="AlphaFoldDB" id="A0A9N9I830"/>
<reference evidence="1" key="1">
    <citation type="submission" date="2021-06" db="EMBL/GenBank/DDBJ databases">
        <authorList>
            <person name="Kallberg Y."/>
            <person name="Tangrot J."/>
            <person name="Rosling A."/>
        </authorList>
    </citation>
    <scope>NUCLEOTIDE SEQUENCE</scope>
    <source>
        <strain evidence="1">IN212</strain>
    </source>
</reference>
<keyword evidence="2" id="KW-1185">Reference proteome</keyword>
<sequence>NLKQNPGCSNMKQCQSMVLQNKFTNTKRACAKHLLNCEYFAKRYTEDQIQEIVQKAKENGSKQSNKWL</sequence>
<proteinExistence type="predicted"/>
<evidence type="ECO:0000313" key="2">
    <source>
        <dbReference type="Proteomes" id="UP000789396"/>
    </source>
</evidence>
<name>A0A9N9I830_9GLOM</name>
<dbReference type="EMBL" id="CAJVPZ010026082">
    <property type="protein sequence ID" value="CAG8724609.1"/>
    <property type="molecule type" value="Genomic_DNA"/>
</dbReference>
<evidence type="ECO:0000313" key="1">
    <source>
        <dbReference type="EMBL" id="CAG8724609.1"/>
    </source>
</evidence>
<protein>
    <submittedName>
        <fullName evidence="1">17797_t:CDS:1</fullName>
    </submittedName>
</protein>
<gene>
    <name evidence="1" type="ORF">RFULGI_LOCUS11694</name>
</gene>
<dbReference type="OrthoDB" id="2439503at2759"/>
<accession>A0A9N9I830</accession>
<comment type="caution">
    <text evidence="1">The sequence shown here is derived from an EMBL/GenBank/DDBJ whole genome shotgun (WGS) entry which is preliminary data.</text>
</comment>
<organism evidence="1 2">
    <name type="scientific">Racocetra fulgida</name>
    <dbReference type="NCBI Taxonomy" id="60492"/>
    <lineage>
        <taxon>Eukaryota</taxon>
        <taxon>Fungi</taxon>
        <taxon>Fungi incertae sedis</taxon>
        <taxon>Mucoromycota</taxon>
        <taxon>Glomeromycotina</taxon>
        <taxon>Glomeromycetes</taxon>
        <taxon>Diversisporales</taxon>
        <taxon>Gigasporaceae</taxon>
        <taxon>Racocetra</taxon>
    </lineage>
</organism>